<accession>G0AFU6</accession>
<dbReference type="KEGG" id="cfu:CFU_4445"/>
<reference evidence="2" key="6">
    <citation type="submission" date="2011-05" db="EMBL/GenBank/DDBJ databases">
        <title>Complete sequence of Collimonas fungivorans Ter331.</title>
        <authorList>
            <person name="Leveau J.H."/>
        </authorList>
    </citation>
    <scope>NUCLEOTIDE SEQUENCE [LARGE SCALE GENOMIC DNA]</scope>
    <source>
        <strain evidence="2">Ter331</strain>
    </source>
</reference>
<reference evidence="1 2" key="5">
    <citation type="journal article" date="2011" name="ISME J.">
        <title>Dual transcriptional profiling of a bacterial/fungal confrontation: Collimonas fungivorans versus Aspergillus niger.</title>
        <authorList>
            <person name="Mela F."/>
            <person name="Fritsche K."/>
            <person name="de Boer W."/>
            <person name="van Veen J.A."/>
            <person name="de Graaff L.H."/>
            <person name="van den Berg M."/>
            <person name="Leveau J.H."/>
        </authorList>
    </citation>
    <scope>NUCLEOTIDE SEQUENCE [LARGE SCALE GENOMIC DNA]</scope>
    <source>
        <strain evidence="1 2">Ter331</strain>
    </source>
</reference>
<dbReference type="AlphaFoldDB" id="G0AFU6"/>
<reference evidence="1 2" key="4">
    <citation type="journal article" date="2010" name="Environ. Microbiol.">
        <title>The bacterial genus Collimonas: mycophagy, weathering and other adaptive solutions to life in oligotrophic soil environments.</title>
        <authorList>
            <person name="Leveau J.H."/>
            <person name="Uroz S."/>
            <person name="de Boer W."/>
        </authorList>
    </citation>
    <scope>NUCLEOTIDE SEQUENCE [LARGE SCALE GENOMIC DNA]</scope>
    <source>
        <strain evidence="1 2">Ter331</strain>
    </source>
</reference>
<name>G0AFU6_COLFT</name>
<evidence type="ECO:0000313" key="1">
    <source>
        <dbReference type="EMBL" id="AEK64266.1"/>
    </source>
</evidence>
<dbReference type="EMBL" id="CP002745">
    <property type="protein sequence ID" value="AEK64266.1"/>
    <property type="molecule type" value="Genomic_DNA"/>
</dbReference>
<reference evidence="1 2" key="3">
    <citation type="journal article" date="2008" name="FEMS Microbiol. Ecol.">
        <title>Identification and characterization of genes underlying chitinolysis in Collimonas fungivorans Ter331.</title>
        <authorList>
            <person name="Fritsche K."/>
            <person name="de Boer W."/>
            <person name="Gerards S."/>
            <person name="van den Berg M."/>
            <person name="van Veen J.A."/>
            <person name="Leveau J.H."/>
        </authorList>
    </citation>
    <scope>NUCLEOTIDE SEQUENCE [LARGE SCALE GENOMIC DNA]</scope>
    <source>
        <strain evidence="1 2">Ter331</strain>
    </source>
</reference>
<gene>
    <name evidence="1" type="ordered locus">CFU_4445</name>
</gene>
<keyword evidence="2" id="KW-1185">Reference proteome</keyword>
<reference evidence="1 2" key="1">
    <citation type="journal article" date="2004" name="Environ. Microbiol.">
        <title>Phylogeny-function analysis of (meta)genomic libraries: screening for expression of ribosomal RNA genes by large-insert library fluorescent in situ hybridization (LIL-FISH).</title>
        <authorList>
            <person name="Leveau J.H."/>
            <person name="Gerards S."/>
            <person name="de Boer W."/>
            <person name="van Veen J.A."/>
        </authorList>
    </citation>
    <scope>NUCLEOTIDE SEQUENCE [LARGE SCALE GENOMIC DNA]</scope>
    <source>
        <strain evidence="1 2">Ter331</strain>
    </source>
</reference>
<sequence length="133" mass="15774">MIAPTLKLQNDNIGRYRHMQQCWQTGNEMKKLLACLAFGAIAAAASGSAAAGGVNVGVGIYVDPPVRPYYPPVVQYEPRYVPAPVYYPPQEVYVEPGWREHREWRERRDDEWRREEWRRRNWREHRRHHDDDD</sequence>
<reference evidence="1 2" key="2">
    <citation type="journal article" date="2006" name="J. Microbiol. Methods">
        <title>Genomic flank-sequencing of plasposon insertion sites for rapid identification of functional genes.</title>
        <authorList>
            <person name="Leveau J.H."/>
            <person name="Gerards S."/>
            <person name="Fritsche K."/>
            <person name="Zondag G."/>
            <person name="van Veen J.A."/>
        </authorList>
    </citation>
    <scope>NUCLEOTIDE SEQUENCE [LARGE SCALE GENOMIC DNA]</scope>
    <source>
        <strain evidence="1 2">Ter331</strain>
    </source>
</reference>
<evidence type="ECO:0000313" key="2">
    <source>
        <dbReference type="Proteomes" id="UP000008392"/>
    </source>
</evidence>
<dbReference type="HOGENOM" id="CLU_129162_0_2_4"/>
<proteinExistence type="predicted"/>
<protein>
    <submittedName>
        <fullName evidence="1">Putative signal peptide protein</fullName>
    </submittedName>
</protein>
<organism evidence="1 2">
    <name type="scientific">Collimonas fungivorans (strain Ter331)</name>
    <dbReference type="NCBI Taxonomy" id="1005048"/>
    <lineage>
        <taxon>Bacteria</taxon>
        <taxon>Pseudomonadati</taxon>
        <taxon>Pseudomonadota</taxon>
        <taxon>Betaproteobacteria</taxon>
        <taxon>Burkholderiales</taxon>
        <taxon>Oxalobacteraceae</taxon>
        <taxon>Collimonas</taxon>
    </lineage>
</organism>
<dbReference type="Proteomes" id="UP000008392">
    <property type="component" value="Chromosome"/>
</dbReference>